<evidence type="ECO:0000313" key="2">
    <source>
        <dbReference type="EMBL" id="RZU36832.1"/>
    </source>
</evidence>
<dbReference type="RefSeq" id="WP_130415359.1">
    <property type="nucleotide sequence ID" value="NZ_SHKX01000016.1"/>
</dbReference>
<dbReference type="InterPro" id="IPR011335">
    <property type="entry name" value="Restrct_endonuc-II-like"/>
</dbReference>
<evidence type="ECO:0000313" key="3">
    <source>
        <dbReference type="Proteomes" id="UP000292423"/>
    </source>
</evidence>
<dbReference type="PANTHER" id="PTHR36558">
    <property type="entry name" value="GLR1098 PROTEIN"/>
    <property type="match status" value="1"/>
</dbReference>
<dbReference type="OrthoDB" id="26750at2"/>
<dbReference type="GO" id="GO:0004519">
    <property type="term" value="F:endonuclease activity"/>
    <property type="evidence" value="ECO:0007669"/>
    <property type="project" value="UniProtKB-KW"/>
</dbReference>
<keyword evidence="2" id="KW-0378">Hydrolase</keyword>
<dbReference type="Pfam" id="PF05685">
    <property type="entry name" value="Uma2"/>
    <property type="match status" value="1"/>
</dbReference>
<organism evidence="2 3">
    <name type="scientific">Fluviicoccus keumensis</name>
    <dbReference type="NCBI Taxonomy" id="1435465"/>
    <lineage>
        <taxon>Bacteria</taxon>
        <taxon>Pseudomonadati</taxon>
        <taxon>Pseudomonadota</taxon>
        <taxon>Gammaproteobacteria</taxon>
        <taxon>Moraxellales</taxon>
        <taxon>Moraxellaceae</taxon>
        <taxon>Fluviicoccus</taxon>
    </lineage>
</organism>
<dbReference type="Gene3D" id="3.90.1570.10">
    <property type="entry name" value="tt1808, chain A"/>
    <property type="match status" value="1"/>
</dbReference>
<dbReference type="PANTHER" id="PTHR36558:SF1">
    <property type="entry name" value="RESTRICTION ENDONUCLEASE DOMAIN-CONTAINING PROTEIN-RELATED"/>
    <property type="match status" value="1"/>
</dbReference>
<sequence length="202" mass="23045">MVSTARQIDPPISEADYFALERDTDIRHELLDGQVFAMVGGSFNHSRIVGNVFREISAHLKGKPCEVFSESTKLRFPATLGGFDYVYPDVVVDCSTHLAEDNMLVTPVLIVEVLSRSTRRRDETVKRAAYRQIPTLMEYVLIEQDAVDVEVMRRESGWLPENYFMGDSLVLESIGVALRVEEIYERVQNADVDEWLAHIRHV</sequence>
<dbReference type="EMBL" id="SHKX01000016">
    <property type="protein sequence ID" value="RZU36832.1"/>
    <property type="molecule type" value="Genomic_DNA"/>
</dbReference>
<comment type="caution">
    <text evidence="2">The sequence shown here is derived from an EMBL/GenBank/DDBJ whole genome shotgun (WGS) entry which is preliminary data.</text>
</comment>
<keyword evidence="2" id="KW-0540">Nuclease</keyword>
<dbReference type="Proteomes" id="UP000292423">
    <property type="component" value="Unassembled WGS sequence"/>
</dbReference>
<evidence type="ECO:0000259" key="1">
    <source>
        <dbReference type="Pfam" id="PF05685"/>
    </source>
</evidence>
<proteinExistence type="predicted"/>
<dbReference type="SUPFAM" id="SSF52980">
    <property type="entry name" value="Restriction endonuclease-like"/>
    <property type="match status" value="1"/>
</dbReference>
<feature type="domain" description="Putative restriction endonuclease" evidence="1">
    <location>
        <begin position="16"/>
        <end position="174"/>
    </location>
</feature>
<dbReference type="CDD" id="cd06260">
    <property type="entry name" value="DUF820-like"/>
    <property type="match status" value="1"/>
</dbReference>
<keyword evidence="3" id="KW-1185">Reference proteome</keyword>
<dbReference type="InterPro" id="IPR008538">
    <property type="entry name" value="Uma2"/>
</dbReference>
<keyword evidence="2" id="KW-0255">Endonuclease</keyword>
<dbReference type="InterPro" id="IPR012296">
    <property type="entry name" value="Nuclease_put_TT1808"/>
</dbReference>
<gene>
    <name evidence="2" type="ORF">EV700_3045</name>
</gene>
<reference evidence="2 3" key="1">
    <citation type="submission" date="2019-02" db="EMBL/GenBank/DDBJ databases">
        <title>Genomic Encyclopedia of Type Strains, Phase IV (KMG-IV): sequencing the most valuable type-strain genomes for metagenomic binning, comparative biology and taxonomic classification.</title>
        <authorList>
            <person name="Goeker M."/>
        </authorList>
    </citation>
    <scope>NUCLEOTIDE SEQUENCE [LARGE SCALE GENOMIC DNA]</scope>
    <source>
        <strain evidence="2 3">DSM 105135</strain>
    </source>
</reference>
<name>A0A4Q7YH51_9GAMM</name>
<dbReference type="AlphaFoldDB" id="A0A4Q7YH51"/>
<accession>A0A4Q7YH51</accession>
<protein>
    <submittedName>
        <fullName evidence="2">Uma2 family endonuclease</fullName>
    </submittedName>
</protein>